<proteinExistence type="predicted"/>
<dbReference type="EMBL" id="QJKJ01015648">
    <property type="protein sequence ID" value="RDX62156.1"/>
    <property type="molecule type" value="Genomic_DNA"/>
</dbReference>
<dbReference type="Proteomes" id="UP000257109">
    <property type="component" value="Unassembled WGS sequence"/>
</dbReference>
<organism evidence="2 3">
    <name type="scientific">Mucuna pruriens</name>
    <name type="common">Velvet bean</name>
    <name type="synonym">Dolichos pruriens</name>
    <dbReference type="NCBI Taxonomy" id="157652"/>
    <lineage>
        <taxon>Eukaryota</taxon>
        <taxon>Viridiplantae</taxon>
        <taxon>Streptophyta</taxon>
        <taxon>Embryophyta</taxon>
        <taxon>Tracheophyta</taxon>
        <taxon>Spermatophyta</taxon>
        <taxon>Magnoliopsida</taxon>
        <taxon>eudicotyledons</taxon>
        <taxon>Gunneridae</taxon>
        <taxon>Pentapetalae</taxon>
        <taxon>rosids</taxon>
        <taxon>fabids</taxon>
        <taxon>Fabales</taxon>
        <taxon>Fabaceae</taxon>
        <taxon>Papilionoideae</taxon>
        <taxon>50 kb inversion clade</taxon>
        <taxon>NPAAA clade</taxon>
        <taxon>indigoferoid/millettioid clade</taxon>
        <taxon>Phaseoleae</taxon>
        <taxon>Mucuna</taxon>
    </lineage>
</organism>
<accession>A0A371E7Z3</accession>
<name>A0A371E7Z3_MUCPR</name>
<dbReference type="STRING" id="157652.A0A371E7Z3"/>
<reference evidence="2" key="1">
    <citation type="submission" date="2018-05" db="EMBL/GenBank/DDBJ databases">
        <title>Draft genome of Mucuna pruriens seed.</title>
        <authorList>
            <person name="Nnadi N.E."/>
            <person name="Vos R."/>
            <person name="Hasami M.H."/>
            <person name="Devisetty U.K."/>
            <person name="Aguiy J.C."/>
        </authorList>
    </citation>
    <scope>NUCLEOTIDE SEQUENCE [LARGE SCALE GENOMIC DNA]</scope>
    <source>
        <strain evidence="2">JCA_2017</strain>
    </source>
</reference>
<feature type="domain" description="Retroviral polymerase SH3-like" evidence="1">
    <location>
        <begin position="52"/>
        <end position="114"/>
    </location>
</feature>
<dbReference type="Pfam" id="PF25597">
    <property type="entry name" value="SH3_retrovirus"/>
    <property type="match status" value="1"/>
</dbReference>
<dbReference type="PANTHER" id="PTHR42648:SF18">
    <property type="entry name" value="RETROTRANSPOSON, UNCLASSIFIED-LIKE PROTEIN"/>
    <property type="match status" value="1"/>
</dbReference>
<protein>
    <recommendedName>
        <fullName evidence="1">Retroviral polymerase SH3-like domain-containing protein</fullName>
    </recommendedName>
</protein>
<evidence type="ECO:0000313" key="3">
    <source>
        <dbReference type="Proteomes" id="UP000257109"/>
    </source>
</evidence>
<comment type="caution">
    <text evidence="2">The sequence shown here is derived from an EMBL/GenBank/DDBJ whole genome shotgun (WGS) entry which is preliminary data.</text>
</comment>
<keyword evidence="3" id="KW-1185">Reference proteome</keyword>
<dbReference type="PANTHER" id="PTHR42648">
    <property type="entry name" value="TRANSPOSASE, PUTATIVE-RELATED"/>
    <property type="match status" value="1"/>
</dbReference>
<gene>
    <name evidence="2" type="ORF">CR513_59542</name>
</gene>
<feature type="non-terminal residue" evidence="2">
    <location>
        <position position="1"/>
    </location>
</feature>
<dbReference type="InterPro" id="IPR039537">
    <property type="entry name" value="Retrotran_Ty1/copia-like"/>
</dbReference>
<evidence type="ECO:0000259" key="1">
    <source>
        <dbReference type="Pfam" id="PF25597"/>
    </source>
</evidence>
<dbReference type="OrthoDB" id="1422773at2759"/>
<evidence type="ECO:0000313" key="2">
    <source>
        <dbReference type="EMBL" id="RDX62156.1"/>
    </source>
</evidence>
<dbReference type="InterPro" id="IPR057670">
    <property type="entry name" value="SH3_retrovirus"/>
</dbReference>
<sequence length="232" mass="26574">MVQSVLIERGVPRSFWLEAVNWVSNLTIKNIIPEEAWSGMKPYVSYFRIFGCIGFVHVHDQKRSKLDDKSTKCVLLGVSEESEAYKLYDPINDKIHISRDVKFQEDAAWDLGEEKTSRTVDANELNSMEKSCQVVKEVIQTSLNDAATNTSTIAPNSTSNLSNLSLRGVEVPTEGRARKSPTWMKDYVTGDDLTYEYAINFVMFVCANPVTYKKIQHWRDAMPDFERDLKFR</sequence>
<dbReference type="AlphaFoldDB" id="A0A371E7Z3"/>